<dbReference type="EMBL" id="MWUE01000033">
    <property type="protein sequence ID" value="OQP30748.1"/>
    <property type="molecule type" value="Genomic_DNA"/>
</dbReference>
<protein>
    <submittedName>
        <fullName evidence="2">DUF4440 domain-containing protein</fullName>
    </submittedName>
</protein>
<dbReference type="OrthoDB" id="5146008at2"/>
<evidence type="ECO:0000259" key="1">
    <source>
        <dbReference type="Pfam" id="PF14534"/>
    </source>
</evidence>
<name>A0A1V9DAA7_9GAMM</name>
<evidence type="ECO:0000313" key="2">
    <source>
        <dbReference type="EMBL" id="OQP30748.1"/>
    </source>
</evidence>
<dbReference type="InterPro" id="IPR027843">
    <property type="entry name" value="DUF4440"/>
</dbReference>
<feature type="domain" description="DUF4440" evidence="1">
    <location>
        <begin position="8"/>
        <end position="115"/>
    </location>
</feature>
<dbReference type="Pfam" id="PF14534">
    <property type="entry name" value="DUF4440"/>
    <property type="match status" value="1"/>
</dbReference>
<comment type="caution">
    <text evidence="2">The sequence shown here is derived from an EMBL/GenBank/DDBJ whole genome shotgun (WGS) entry which is preliminary data.</text>
</comment>
<dbReference type="RefSeq" id="WP_081142065.1">
    <property type="nucleotide sequence ID" value="NZ_MWUE01000033.1"/>
</dbReference>
<dbReference type="SUPFAM" id="SSF54427">
    <property type="entry name" value="NTF2-like"/>
    <property type="match status" value="1"/>
</dbReference>
<evidence type="ECO:0000313" key="3">
    <source>
        <dbReference type="Proteomes" id="UP000192769"/>
    </source>
</evidence>
<keyword evidence="3" id="KW-1185">Reference proteome</keyword>
<gene>
    <name evidence="2" type="ORF">B2J69_21175</name>
</gene>
<dbReference type="InterPro" id="IPR032710">
    <property type="entry name" value="NTF2-like_dom_sf"/>
</dbReference>
<dbReference type="AlphaFoldDB" id="A0A1V9DAA7"/>
<reference evidence="2 3" key="1">
    <citation type="submission" date="2017-02" db="EMBL/GenBank/DDBJ databases">
        <title>Whole genome shotgun sequence of Pantoea agglomerans strain AS1 isolated from a cycad, Zamia floridana in Central Florida, USA.</title>
        <authorList>
            <person name="Lata P."/>
            <person name="Govindarajan S."/>
            <person name="Qi F."/>
            <person name="Li J.-L."/>
            <person name="Maurya S.K."/>
            <person name="Sahoo M.K."/>
        </authorList>
    </citation>
    <scope>NUCLEOTIDE SEQUENCE [LARGE SCALE GENOMIC DNA]</scope>
    <source>
        <strain evidence="2 3">AS1</strain>
    </source>
</reference>
<accession>A0A1V9DAA7</accession>
<proteinExistence type="predicted"/>
<organism evidence="2 3">
    <name type="scientific">Pantoea latae</name>
    <dbReference type="NCBI Taxonomy" id="1964541"/>
    <lineage>
        <taxon>Bacteria</taxon>
        <taxon>Pseudomonadati</taxon>
        <taxon>Pseudomonadota</taxon>
        <taxon>Gammaproteobacteria</taxon>
        <taxon>Enterobacterales</taxon>
        <taxon>Erwiniaceae</taxon>
        <taxon>Pantoea</taxon>
    </lineage>
</organism>
<dbReference type="Proteomes" id="UP000192769">
    <property type="component" value="Unassembled WGS sequence"/>
</dbReference>
<sequence>MNDDIAALLALEQRRQQALIRADVPALRALLAEDLTHIHSTGLVHTKAQFIQHIQTMGGFADISRAEPEVQVYGDIALLTGPTRNTVRLLDSGQEAVREGFSTLIARRTATGWEILLSQLTPFKQRRKA</sequence>
<dbReference type="Gene3D" id="3.10.450.50">
    <property type="match status" value="1"/>
</dbReference>